<dbReference type="PANTHER" id="PTHR11364">
    <property type="entry name" value="THIOSULFATE SULFERTANSFERASE"/>
    <property type="match status" value="1"/>
</dbReference>
<dbReference type="SUPFAM" id="SSF52821">
    <property type="entry name" value="Rhodanese/Cell cycle control phosphatase"/>
    <property type="match status" value="2"/>
</dbReference>
<evidence type="ECO:0000259" key="3">
    <source>
        <dbReference type="PROSITE" id="PS50206"/>
    </source>
</evidence>
<keyword evidence="2" id="KW-0677">Repeat</keyword>
<keyword evidence="1" id="KW-0808">Transferase</keyword>
<dbReference type="InterPro" id="IPR001763">
    <property type="entry name" value="Rhodanese-like_dom"/>
</dbReference>
<keyword evidence="5" id="KW-1185">Reference proteome</keyword>
<evidence type="ECO:0000313" key="5">
    <source>
        <dbReference type="Proteomes" id="UP001208570"/>
    </source>
</evidence>
<dbReference type="InterPro" id="IPR036873">
    <property type="entry name" value="Rhodanese-like_dom_sf"/>
</dbReference>
<feature type="domain" description="Rhodanese" evidence="3">
    <location>
        <begin position="10"/>
        <end position="38"/>
    </location>
</feature>
<name>A0AAD9NEC1_9ANNE</name>
<dbReference type="GO" id="GO:0004792">
    <property type="term" value="F:thiosulfate-cyanide sulfurtransferase activity"/>
    <property type="evidence" value="ECO:0007669"/>
    <property type="project" value="TreeGrafter"/>
</dbReference>
<dbReference type="InterPro" id="IPR045078">
    <property type="entry name" value="TST/MPST-like"/>
</dbReference>
<evidence type="ECO:0000256" key="2">
    <source>
        <dbReference type="ARBA" id="ARBA00022737"/>
    </source>
</evidence>
<evidence type="ECO:0000256" key="1">
    <source>
        <dbReference type="ARBA" id="ARBA00022679"/>
    </source>
</evidence>
<sequence length="160" mass="17774">MYTKKIFHDYIQAFGHNDVSVLDGGFKKWLANDYETAEGEVQSKRGNFKVNINKELMKTFEDMVEFAKKKSGQLIDSRKPENYLGKAEEPTNVFSSYGVDLTKPLTTMCYNGNAASLFALAAYICGKNDTSVYYGSWTEFGQRATPDLVSTSGGDKARGG</sequence>
<proteinExistence type="predicted"/>
<comment type="caution">
    <text evidence="4">The sequence shown here is derived from an EMBL/GenBank/DDBJ whole genome shotgun (WGS) entry which is preliminary data.</text>
</comment>
<accession>A0AAD9NEC1</accession>
<evidence type="ECO:0000313" key="4">
    <source>
        <dbReference type="EMBL" id="KAK2166885.1"/>
    </source>
</evidence>
<dbReference type="Proteomes" id="UP001208570">
    <property type="component" value="Unassembled WGS sequence"/>
</dbReference>
<dbReference type="Gene3D" id="3.40.250.10">
    <property type="entry name" value="Rhodanese-like domain"/>
    <property type="match status" value="2"/>
</dbReference>
<dbReference type="EMBL" id="JAODUP010000034">
    <property type="protein sequence ID" value="KAK2166885.1"/>
    <property type="molecule type" value="Genomic_DNA"/>
</dbReference>
<organism evidence="4 5">
    <name type="scientific">Paralvinella palmiformis</name>
    <dbReference type="NCBI Taxonomy" id="53620"/>
    <lineage>
        <taxon>Eukaryota</taxon>
        <taxon>Metazoa</taxon>
        <taxon>Spiralia</taxon>
        <taxon>Lophotrochozoa</taxon>
        <taxon>Annelida</taxon>
        <taxon>Polychaeta</taxon>
        <taxon>Sedentaria</taxon>
        <taxon>Canalipalpata</taxon>
        <taxon>Terebellida</taxon>
        <taxon>Terebelliformia</taxon>
        <taxon>Alvinellidae</taxon>
        <taxon>Paralvinella</taxon>
    </lineage>
</organism>
<dbReference type="PROSITE" id="PS50206">
    <property type="entry name" value="RHODANESE_3"/>
    <property type="match status" value="2"/>
</dbReference>
<dbReference type="AlphaFoldDB" id="A0AAD9NEC1"/>
<dbReference type="PANTHER" id="PTHR11364:SF27">
    <property type="entry name" value="SULFURTRANSFERASE"/>
    <property type="match status" value="1"/>
</dbReference>
<gene>
    <name evidence="4" type="ORF">LSH36_34g08009</name>
</gene>
<protein>
    <recommendedName>
        <fullName evidence="3">Rhodanese domain-containing protein</fullName>
    </recommendedName>
</protein>
<reference evidence="4" key="1">
    <citation type="journal article" date="2023" name="Mol. Biol. Evol.">
        <title>Third-Generation Sequencing Reveals the Adaptive Role of the Epigenome in Three Deep-Sea Polychaetes.</title>
        <authorList>
            <person name="Perez M."/>
            <person name="Aroh O."/>
            <person name="Sun Y."/>
            <person name="Lan Y."/>
            <person name="Juniper S.K."/>
            <person name="Young C.R."/>
            <person name="Angers B."/>
            <person name="Qian P.Y."/>
        </authorList>
    </citation>
    <scope>NUCLEOTIDE SEQUENCE</scope>
    <source>
        <strain evidence="4">P08H-3</strain>
    </source>
</reference>
<feature type="domain" description="Rhodanese" evidence="3">
    <location>
        <begin position="93"/>
        <end position="149"/>
    </location>
</feature>